<keyword evidence="2" id="KW-0808">Transferase</keyword>
<dbReference type="Gene3D" id="3.10.50.10">
    <property type="match status" value="1"/>
</dbReference>
<dbReference type="PANTHER" id="PTHR27002:SF1038">
    <property type="entry name" value="G-TYPE LECTIN S-RECEPTOR-LIKE SERINE_THREONINE-PROTEIN KINASE CES101"/>
    <property type="match status" value="1"/>
</dbReference>
<comment type="caution">
    <text evidence="7">The sequence shown here is derived from an EMBL/GenBank/DDBJ whole genome shotgun (WGS) entry which is preliminary data.</text>
</comment>
<dbReference type="GO" id="GO:0005886">
    <property type="term" value="C:plasma membrane"/>
    <property type="evidence" value="ECO:0007669"/>
    <property type="project" value="TreeGrafter"/>
</dbReference>
<dbReference type="Pfam" id="PF07714">
    <property type="entry name" value="PK_Tyr_Ser-Thr"/>
    <property type="match status" value="1"/>
</dbReference>
<evidence type="ECO:0000256" key="4">
    <source>
        <dbReference type="ARBA" id="ARBA00022777"/>
    </source>
</evidence>
<dbReference type="STRING" id="3476.A0A2P5B9T2"/>
<dbReference type="PANTHER" id="PTHR27002">
    <property type="entry name" value="RECEPTOR-LIKE SERINE/THREONINE-PROTEIN KINASE SD1-8"/>
    <property type="match status" value="1"/>
</dbReference>
<dbReference type="Gene3D" id="3.30.200.20">
    <property type="entry name" value="Phosphorylase Kinase, domain 1"/>
    <property type="match status" value="1"/>
</dbReference>
<dbReference type="PROSITE" id="PS51910">
    <property type="entry name" value="GH18_2"/>
    <property type="match status" value="1"/>
</dbReference>
<dbReference type="GO" id="GO:0005975">
    <property type="term" value="P:carbohydrate metabolic process"/>
    <property type="evidence" value="ECO:0007669"/>
    <property type="project" value="InterPro"/>
</dbReference>
<dbReference type="InterPro" id="IPR011009">
    <property type="entry name" value="Kinase-like_dom_sf"/>
</dbReference>
<organism evidence="7 8">
    <name type="scientific">Parasponia andersonii</name>
    <name type="common">Sponia andersonii</name>
    <dbReference type="NCBI Taxonomy" id="3476"/>
    <lineage>
        <taxon>Eukaryota</taxon>
        <taxon>Viridiplantae</taxon>
        <taxon>Streptophyta</taxon>
        <taxon>Embryophyta</taxon>
        <taxon>Tracheophyta</taxon>
        <taxon>Spermatophyta</taxon>
        <taxon>Magnoliopsida</taxon>
        <taxon>eudicotyledons</taxon>
        <taxon>Gunneridae</taxon>
        <taxon>Pentapetalae</taxon>
        <taxon>rosids</taxon>
        <taxon>fabids</taxon>
        <taxon>Rosales</taxon>
        <taxon>Cannabaceae</taxon>
        <taxon>Parasponia</taxon>
    </lineage>
</organism>
<name>A0A2P5B9T2_PARAD</name>
<evidence type="ECO:0000256" key="5">
    <source>
        <dbReference type="ARBA" id="ARBA00022840"/>
    </source>
</evidence>
<evidence type="ECO:0000256" key="3">
    <source>
        <dbReference type="ARBA" id="ARBA00022741"/>
    </source>
</evidence>
<dbReference type="SUPFAM" id="SSF51445">
    <property type="entry name" value="(Trans)glycosidases"/>
    <property type="match status" value="1"/>
</dbReference>
<keyword evidence="3" id="KW-0547">Nucleotide-binding</keyword>
<evidence type="ECO:0000313" key="8">
    <source>
        <dbReference type="Proteomes" id="UP000237105"/>
    </source>
</evidence>
<keyword evidence="8" id="KW-1185">Reference proteome</keyword>
<dbReference type="InterPro" id="IPR001245">
    <property type="entry name" value="Ser-Thr/Tyr_kinase_cat_dom"/>
</dbReference>
<dbReference type="SUPFAM" id="SSF56112">
    <property type="entry name" value="Protein kinase-like (PK-like)"/>
    <property type="match status" value="1"/>
</dbReference>
<keyword evidence="5" id="KW-0067">ATP-binding</keyword>
<gene>
    <name evidence="7" type="ORF">PanWU01x14_258180</name>
</gene>
<proteinExistence type="predicted"/>
<dbReference type="EMBL" id="JXTB01000328">
    <property type="protein sequence ID" value="PON45548.1"/>
    <property type="molecule type" value="Genomic_DNA"/>
</dbReference>
<dbReference type="OrthoDB" id="1745458at2759"/>
<keyword evidence="1" id="KW-0723">Serine/threonine-protein kinase</keyword>
<dbReference type="InterPro" id="IPR017853">
    <property type="entry name" value="GH"/>
</dbReference>
<evidence type="ECO:0000313" key="7">
    <source>
        <dbReference type="EMBL" id="PON45548.1"/>
    </source>
</evidence>
<dbReference type="GO" id="GO:0005524">
    <property type="term" value="F:ATP binding"/>
    <property type="evidence" value="ECO:0007669"/>
    <property type="project" value="UniProtKB-KW"/>
</dbReference>
<dbReference type="Gene3D" id="3.20.20.80">
    <property type="entry name" value="Glycosidases"/>
    <property type="match status" value="1"/>
</dbReference>
<dbReference type="Proteomes" id="UP000237105">
    <property type="component" value="Unassembled WGS sequence"/>
</dbReference>
<evidence type="ECO:0000256" key="1">
    <source>
        <dbReference type="ARBA" id="ARBA00022527"/>
    </source>
</evidence>
<dbReference type="AlphaFoldDB" id="A0A2P5B9T2"/>
<protein>
    <submittedName>
        <fullName evidence="7">1,4-alpha-glucan-branching enzyme</fullName>
    </submittedName>
</protein>
<accession>A0A2P5B9T2</accession>
<keyword evidence="4" id="KW-0418">Kinase</keyword>
<reference evidence="8" key="1">
    <citation type="submission" date="2016-06" db="EMBL/GenBank/DDBJ databases">
        <title>Parallel loss of symbiosis genes in relatives of nitrogen-fixing non-legume Parasponia.</title>
        <authorList>
            <person name="Van Velzen R."/>
            <person name="Holmer R."/>
            <person name="Bu F."/>
            <person name="Rutten L."/>
            <person name="Van Zeijl A."/>
            <person name="Liu W."/>
            <person name="Santuari L."/>
            <person name="Cao Q."/>
            <person name="Sharma T."/>
            <person name="Shen D."/>
            <person name="Roswanjaya Y."/>
            <person name="Wardhani T."/>
            <person name="Kalhor M.S."/>
            <person name="Jansen J."/>
            <person name="Van den Hoogen J."/>
            <person name="Gungor B."/>
            <person name="Hartog M."/>
            <person name="Hontelez J."/>
            <person name="Verver J."/>
            <person name="Yang W.-C."/>
            <person name="Schijlen E."/>
            <person name="Repin R."/>
            <person name="Schilthuizen M."/>
            <person name="Schranz E."/>
            <person name="Heidstra R."/>
            <person name="Miyata K."/>
            <person name="Fedorova E."/>
            <person name="Kohlen W."/>
            <person name="Bisseling T."/>
            <person name="Smit S."/>
            <person name="Geurts R."/>
        </authorList>
    </citation>
    <scope>NUCLEOTIDE SEQUENCE [LARGE SCALE GENOMIC DNA]</scope>
    <source>
        <strain evidence="8">cv. WU1-14</strain>
    </source>
</reference>
<evidence type="ECO:0000256" key="2">
    <source>
        <dbReference type="ARBA" id="ARBA00022679"/>
    </source>
</evidence>
<dbReference type="InterPro" id="IPR001223">
    <property type="entry name" value="Glyco_hydro18_cat"/>
</dbReference>
<feature type="domain" description="GH18" evidence="6">
    <location>
        <begin position="1"/>
        <end position="176"/>
    </location>
</feature>
<evidence type="ECO:0000259" key="6">
    <source>
        <dbReference type="PROSITE" id="PS51910"/>
    </source>
</evidence>
<sequence>MARLNGFDGLVLYGLEPSTSLEKTNLGTLLGEWRDAIDSESRKKYLSKLVLVMVSQTMPSLESVSYAWTLVKPNDNPIGARSSGPGVTLDGSMFYNFLKWYIRSNGYGVDSVYNDTYAANFYKLGQNWINFDDVEAIKAKVSYAKKMGLTGYYAFHVGNDDNWILSKAGYIEEGTRNYSEETFKNIKSRSCRVKNEVMLTANLQHVNLVRLLGYCTERDEKMLIYEYMPNSSSDRYLFGMNIWTIPVQFLMKFSHSS</sequence>
<dbReference type="GO" id="GO:0004674">
    <property type="term" value="F:protein serine/threonine kinase activity"/>
    <property type="evidence" value="ECO:0007669"/>
    <property type="project" value="UniProtKB-KW"/>
</dbReference>
<dbReference type="InterPro" id="IPR029070">
    <property type="entry name" value="Chitinase_insertion_sf"/>
</dbReference>